<dbReference type="EMBL" id="QXFZ01003421">
    <property type="protein sequence ID" value="KAE9069174.1"/>
    <property type="molecule type" value="Genomic_DNA"/>
</dbReference>
<dbReference type="EMBL" id="QXFW01004936">
    <property type="protein sequence ID" value="KAE8963770.1"/>
    <property type="molecule type" value="Genomic_DNA"/>
</dbReference>
<dbReference type="EMBL" id="QXGB01003295">
    <property type="protein sequence ID" value="KAE9171581.1"/>
    <property type="molecule type" value="Genomic_DNA"/>
</dbReference>
<reference evidence="8 9" key="1">
    <citation type="submission" date="2018-09" db="EMBL/GenBank/DDBJ databases">
        <title>Genomic investigation of the strawberry pathogen Phytophthora fragariae indicates pathogenicity is determined by transcriptional variation in three key races.</title>
        <authorList>
            <person name="Adams T.M."/>
            <person name="Armitage A.D."/>
            <person name="Sobczyk M.K."/>
            <person name="Bates H.J."/>
            <person name="Dunwell J.M."/>
            <person name="Nellist C.F."/>
            <person name="Harrison R.J."/>
        </authorList>
    </citation>
    <scope>NUCLEOTIDE SEQUENCE [LARGE SCALE GENOMIC DNA]</scope>
    <source>
        <strain evidence="4 9">BC-23</strain>
        <strain evidence="5 6">NOV-27</strain>
        <strain evidence="3 7">NOV-71</strain>
        <strain evidence="2 10">ONT-3</strain>
        <strain evidence="1 8">SCRP245</strain>
    </source>
</reference>
<evidence type="ECO:0000313" key="8">
    <source>
        <dbReference type="Proteomes" id="UP000460718"/>
    </source>
</evidence>
<evidence type="ECO:0000313" key="10">
    <source>
        <dbReference type="Proteomes" id="UP000488956"/>
    </source>
</evidence>
<proteinExistence type="predicted"/>
<evidence type="ECO:0000313" key="4">
    <source>
        <dbReference type="EMBL" id="KAE9167318.1"/>
    </source>
</evidence>
<dbReference type="Proteomes" id="UP000433483">
    <property type="component" value="Unassembled WGS sequence"/>
</dbReference>
<sequence>MVPWMRQDVGVSTDAVELGTDAAMDVVTKMLLAAPDVLRAAGHGGRRRKSRCRT</sequence>
<protein>
    <submittedName>
        <fullName evidence="1">Uncharacterized protein</fullName>
    </submittedName>
</protein>
<name>A0A6A3H3B5_9STRA</name>
<accession>A0A6A3H3B5</accession>
<dbReference type="EMBL" id="QXFX01006158">
    <property type="protein sequence ID" value="KAE9059114.1"/>
    <property type="molecule type" value="Genomic_DNA"/>
</dbReference>
<evidence type="ECO:0000313" key="6">
    <source>
        <dbReference type="Proteomes" id="UP000433483"/>
    </source>
</evidence>
<dbReference type="Proteomes" id="UP000476176">
    <property type="component" value="Unassembled WGS sequence"/>
</dbReference>
<keyword evidence="6" id="KW-1185">Reference proteome</keyword>
<organism evidence="1 8">
    <name type="scientific">Phytophthora fragariae</name>
    <dbReference type="NCBI Taxonomy" id="53985"/>
    <lineage>
        <taxon>Eukaryota</taxon>
        <taxon>Sar</taxon>
        <taxon>Stramenopiles</taxon>
        <taxon>Oomycota</taxon>
        <taxon>Peronosporomycetes</taxon>
        <taxon>Peronosporales</taxon>
        <taxon>Peronosporaceae</taxon>
        <taxon>Phytophthora</taxon>
    </lineage>
</organism>
<evidence type="ECO:0000313" key="5">
    <source>
        <dbReference type="EMBL" id="KAE9171581.1"/>
    </source>
</evidence>
<dbReference type="Proteomes" id="UP000488956">
    <property type="component" value="Unassembled WGS sequence"/>
</dbReference>
<evidence type="ECO:0000313" key="1">
    <source>
        <dbReference type="EMBL" id="KAE8963770.1"/>
    </source>
</evidence>
<evidence type="ECO:0000313" key="2">
    <source>
        <dbReference type="EMBL" id="KAE9059114.1"/>
    </source>
</evidence>
<gene>
    <name evidence="4" type="ORF">PF004_g28864</name>
    <name evidence="5" type="ORF">PF005_g27081</name>
    <name evidence="3" type="ORF">PF007_g27416</name>
    <name evidence="2" type="ORF">PF010_g30749</name>
    <name evidence="1" type="ORF">PF011_g28916</name>
</gene>
<evidence type="ECO:0000313" key="9">
    <source>
        <dbReference type="Proteomes" id="UP000476176"/>
    </source>
</evidence>
<evidence type="ECO:0000313" key="7">
    <source>
        <dbReference type="Proteomes" id="UP000441208"/>
    </source>
</evidence>
<dbReference type="EMBL" id="QXGC01004895">
    <property type="protein sequence ID" value="KAE9167318.1"/>
    <property type="molecule type" value="Genomic_DNA"/>
</dbReference>
<dbReference type="Proteomes" id="UP000460718">
    <property type="component" value="Unassembled WGS sequence"/>
</dbReference>
<evidence type="ECO:0000313" key="3">
    <source>
        <dbReference type="EMBL" id="KAE9069174.1"/>
    </source>
</evidence>
<dbReference type="Proteomes" id="UP000441208">
    <property type="component" value="Unassembled WGS sequence"/>
</dbReference>
<dbReference type="AlphaFoldDB" id="A0A6A3H3B5"/>
<comment type="caution">
    <text evidence="1">The sequence shown here is derived from an EMBL/GenBank/DDBJ whole genome shotgun (WGS) entry which is preliminary data.</text>
</comment>